<evidence type="ECO:0000313" key="2">
    <source>
        <dbReference type="EMBL" id="MQL74842.1"/>
    </source>
</evidence>
<feature type="compositionally biased region" description="Basic and acidic residues" evidence="1">
    <location>
        <begin position="15"/>
        <end position="36"/>
    </location>
</feature>
<protein>
    <submittedName>
        <fullName evidence="2">Uncharacterized protein</fullName>
    </submittedName>
</protein>
<dbReference type="Proteomes" id="UP000652761">
    <property type="component" value="Unassembled WGS sequence"/>
</dbReference>
<evidence type="ECO:0000256" key="1">
    <source>
        <dbReference type="SAM" id="MobiDB-lite"/>
    </source>
</evidence>
<name>A0A843TQR8_COLES</name>
<dbReference type="AlphaFoldDB" id="A0A843TQR8"/>
<reference evidence="2" key="1">
    <citation type="submission" date="2017-07" db="EMBL/GenBank/DDBJ databases">
        <title>Taro Niue Genome Assembly and Annotation.</title>
        <authorList>
            <person name="Atibalentja N."/>
            <person name="Keating K."/>
            <person name="Fields C.J."/>
        </authorList>
    </citation>
    <scope>NUCLEOTIDE SEQUENCE</scope>
    <source>
        <strain evidence="2">Niue_2</strain>
        <tissue evidence="2">Leaf</tissue>
    </source>
</reference>
<accession>A0A843TQR8</accession>
<gene>
    <name evidence="2" type="ORF">Taro_007230</name>
</gene>
<sequence length="66" mass="7691">MWHVEGSPTLEDAMGDAKNRQPRSKEDVRGQKDEGRWQQLQEEIFTVTDSPRDLVLNWENEGSSYI</sequence>
<proteinExistence type="predicted"/>
<keyword evidence="3" id="KW-1185">Reference proteome</keyword>
<feature type="region of interest" description="Disordered" evidence="1">
    <location>
        <begin position="1"/>
        <end position="37"/>
    </location>
</feature>
<organism evidence="2 3">
    <name type="scientific">Colocasia esculenta</name>
    <name type="common">Wild taro</name>
    <name type="synonym">Arum esculentum</name>
    <dbReference type="NCBI Taxonomy" id="4460"/>
    <lineage>
        <taxon>Eukaryota</taxon>
        <taxon>Viridiplantae</taxon>
        <taxon>Streptophyta</taxon>
        <taxon>Embryophyta</taxon>
        <taxon>Tracheophyta</taxon>
        <taxon>Spermatophyta</taxon>
        <taxon>Magnoliopsida</taxon>
        <taxon>Liliopsida</taxon>
        <taxon>Araceae</taxon>
        <taxon>Aroideae</taxon>
        <taxon>Colocasieae</taxon>
        <taxon>Colocasia</taxon>
    </lineage>
</organism>
<dbReference type="EMBL" id="NMUH01000225">
    <property type="protein sequence ID" value="MQL74842.1"/>
    <property type="molecule type" value="Genomic_DNA"/>
</dbReference>
<comment type="caution">
    <text evidence="2">The sequence shown here is derived from an EMBL/GenBank/DDBJ whole genome shotgun (WGS) entry which is preliminary data.</text>
</comment>
<evidence type="ECO:0000313" key="3">
    <source>
        <dbReference type="Proteomes" id="UP000652761"/>
    </source>
</evidence>